<protein>
    <submittedName>
        <fullName evidence="2">Uncharacterized protein</fullName>
    </submittedName>
</protein>
<keyword evidence="1" id="KW-1133">Transmembrane helix</keyword>
<dbReference type="AlphaFoldDB" id="A0A2P4QEX1"/>
<organism evidence="2 3">
    <name type="scientific">Rhizophagus irregularis (strain DAOM 181602 / DAOM 197198 / MUCL 43194)</name>
    <name type="common">Arbuscular mycorrhizal fungus</name>
    <name type="synonym">Glomus intraradices</name>
    <dbReference type="NCBI Taxonomy" id="747089"/>
    <lineage>
        <taxon>Eukaryota</taxon>
        <taxon>Fungi</taxon>
        <taxon>Fungi incertae sedis</taxon>
        <taxon>Mucoromycota</taxon>
        <taxon>Glomeromycotina</taxon>
        <taxon>Glomeromycetes</taxon>
        <taxon>Glomerales</taxon>
        <taxon>Glomeraceae</taxon>
        <taxon>Rhizophagus</taxon>
    </lineage>
</organism>
<evidence type="ECO:0000313" key="2">
    <source>
        <dbReference type="EMBL" id="POG76178.1"/>
    </source>
</evidence>
<gene>
    <name evidence="2" type="ORF">GLOIN_2v1559374</name>
</gene>
<feature type="transmembrane region" description="Helical" evidence="1">
    <location>
        <begin position="45"/>
        <end position="69"/>
    </location>
</feature>
<dbReference type="SMR" id="A0A2P4QEX1"/>
<reference evidence="2 3" key="2">
    <citation type="journal article" date="2018" name="New Phytol.">
        <title>High intraspecific genome diversity in the model arbuscular mycorrhizal symbiont Rhizophagus irregularis.</title>
        <authorList>
            <person name="Chen E.C.H."/>
            <person name="Morin E."/>
            <person name="Beaudet D."/>
            <person name="Noel J."/>
            <person name="Yildirir G."/>
            <person name="Ndikumana S."/>
            <person name="Charron P."/>
            <person name="St-Onge C."/>
            <person name="Giorgi J."/>
            <person name="Kruger M."/>
            <person name="Marton T."/>
            <person name="Ropars J."/>
            <person name="Grigoriev I.V."/>
            <person name="Hainaut M."/>
            <person name="Henrissat B."/>
            <person name="Roux C."/>
            <person name="Martin F."/>
            <person name="Corradi N."/>
        </authorList>
    </citation>
    <scope>NUCLEOTIDE SEQUENCE [LARGE SCALE GENOMIC DNA]</scope>
    <source>
        <strain evidence="2 3">DAOM 197198</strain>
    </source>
</reference>
<reference evidence="2 3" key="1">
    <citation type="journal article" date="2013" name="Proc. Natl. Acad. Sci. U.S.A.">
        <title>Genome of an arbuscular mycorrhizal fungus provides insight into the oldest plant symbiosis.</title>
        <authorList>
            <person name="Tisserant E."/>
            <person name="Malbreil M."/>
            <person name="Kuo A."/>
            <person name="Kohler A."/>
            <person name="Symeonidi A."/>
            <person name="Balestrini R."/>
            <person name="Charron P."/>
            <person name="Duensing N."/>
            <person name="Frei Dit Frey N."/>
            <person name="Gianinazzi-Pearson V."/>
            <person name="Gilbert L.B."/>
            <person name="Handa Y."/>
            <person name="Herr J.R."/>
            <person name="Hijri M."/>
            <person name="Koul R."/>
            <person name="Kawaguchi M."/>
            <person name="Krajinski F."/>
            <person name="Lammers P.J."/>
            <person name="Masclaux F.G."/>
            <person name="Murat C."/>
            <person name="Morin E."/>
            <person name="Ndikumana S."/>
            <person name="Pagni M."/>
            <person name="Petitpierre D."/>
            <person name="Requena N."/>
            <person name="Rosikiewicz P."/>
            <person name="Riley R."/>
            <person name="Saito K."/>
            <person name="San Clemente H."/>
            <person name="Shapiro H."/>
            <person name="van Tuinen D."/>
            <person name="Becard G."/>
            <person name="Bonfante P."/>
            <person name="Paszkowski U."/>
            <person name="Shachar-Hill Y.Y."/>
            <person name="Tuskan G.A."/>
            <person name="Young P.W."/>
            <person name="Sanders I.R."/>
            <person name="Henrissat B."/>
            <person name="Rensing S.A."/>
            <person name="Grigoriev I.V."/>
            <person name="Corradi N."/>
            <person name="Roux C."/>
            <person name="Martin F."/>
        </authorList>
    </citation>
    <scope>NUCLEOTIDE SEQUENCE [LARGE SCALE GENOMIC DNA]</scope>
    <source>
        <strain evidence="2 3">DAOM 197198</strain>
    </source>
</reference>
<proteinExistence type="predicted"/>
<keyword evidence="3" id="KW-1185">Reference proteome</keyword>
<comment type="caution">
    <text evidence="2">The sequence shown here is derived from an EMBL/GenBank/DDBJ whole genome shotgun (WGS) entry which is preliminary data.</text>
</comment>
<accession>A0A2P4QEX1</accession>
<dbReference type="EMBL" id="AUPC02000053">
    <property type="protein sequence ID" value="POG76178.1"/>
    <property type="molecule type" value="Genomic_DNA"/>
</dbReference>
<dbReference type="VEuPathDB" id="FungiDB:RhiirFUN_016573"/>
<sequence>MRFLPSCLFHNYENVLYTIFLIFYINVIIYGNFRSPFDSHSYEDILYTIPLIFYMNAIVQIRYSFIGIIQHLHHYKFLMFSFSFF</sequence>
<keyword evidence="1" id="KW-0812">Transmembrane</keyword>
<feature type="transmembrane region" description="Helical" evidence="1">
    <location>
        <begin position="12"/>
        <end position="33"/>
    </location>
</feature>
<dbReference type="Proteomes" id="UP000018888">
    <property type="component" value="Unassembled WGS sequence"/>
</dbReference>
<evidence type="ECO:0000313" key="3">
    <source>
        <dbReference type="Proteomes" id="UP000018888"/>
    </source>
</evidence>
<keyword evidence="1" id="KW-0472">Membrane</keyword>
<evidence type="ECO:0000256" key="1">
    <source>
        <dbReference type="SAM" id="Phobius"/>
    </source>
</evidence>
<name>A0A2P4QEX1_RHIID</name>